<organism evidence="1 2">
    <name type="scientific">Stegodyphus mimosarum</name>
    <name type="common">African social velvet spider</name>
    <dbReference type="NCBI Taxonomy" id="407821"/>
    <lineage>
        <taxon>Eukaryota</taxon>
        <taxon>Metazoa</taxon>
        <taxon>Ecdysozoa</taxon>
        <taxon>Arthropoda</taxon>
        <taxon>Chelicerata</taxon>
        <taxon>Arachnida</taxon>
        <taxon>Araneae</taxon>
        <taxon>Araneomorphae</taxon>
        <taxon>Entelegynae</taxon>
        <taxon>Eresoidea</taxon>
        <taxon>Eresidae</taxon>
        <taxon>Stegodyphus</taxon>
    </lineage>
</organism>
<accession>A0A087U9B7</accession>
<dbReference type="AlphaFoldDB" id="A0A087U9B7"/>
<evidence type="ECO:0000313" key="1">
    <source>
        <dbReference type="EMBL" id="KFM73956.1"/>
    </source>
</evidence>
<feature type="non-terminal residue" evidence="1">
    <location>
        <position position="52"/>
    </location>
</feature>
<reference evidence="1 2" key="1">
    <citation type="submission" date="2013-11" db="EMBL/GenBank/DDBJ databases">
        <title>Genome sequencing of Stegodyphus mimosarum.</title>
        <authorList>
            <person name="Bechsgaard J."/>
        </authorList>
    </citation>
    <scope>NUCLEOTIDE SEQUENCE [LARGE SCALE GENOMIC DNA]</scope>
</reference>
<evidence type="ECO:0000313" key="2">
    <source>
        <dbReference type="Proteomes" id="UP000054359"/>
    </source>
</evidence>
<name>A0A087U9B7_STEMI</name>
<dbReference type="Proteomes" id="UP000054359">
    <property type="component" value="Unassembled WGS sequence"/>
</dbReference>
<protein>
    <submittedName>
        <fullName evidence="1">Uncharacterized protein</fullName>
    </submittedName>
</protein>
<proteinExistence type="predicted"/>
<keyword evidence="2" id="KW-1185">Reference proteome</keyword>
<gene>
    <name evidence="1" type="ORF">X975_21712</name>
</gene>
<dbReference type="EMBL" id="KK118832">
    <property type="protein sequence ID" value="KFM73956.1"/>
    <property type="molecule type" value="Genomic_DNA"/>
</dbReference>
<sequence>MLVSSNCLNLNRCCASSRCLCEEYRCSSCGNLPRWLSNLLYLIYSLSLLLLC</sequence>